<sequence length="67" mass="7747">MKLQTISLFCIAILLSACGQSEEEKFYENANKEMEISKVRSQYENCVRDNRINNTDIDCKAKFPVPK</sequence>
<name>A0A3N4N280_9NEIS</name>
<dbReference type="PROSITE" id="PS51257">
    <property type="entry name" value="PROKAR_LIPOPROTEIN"/>
    <property type="match status" value="1"/>
</dbReference>
<comment type="caution">
    <text evidence="1">The sequence shown here is derived from an EMBL/GenBank/DDBJ whole genome shotgun (WGS) entry which is preliminary data.</text>
</comment>
<evidence type="ECO:0000313" key="2">
    <source>
        <dbReference type="Proteomes" id="UP000272412"/>
    </source>
</evidence>
<evidence type="ECO:0000313" key="1">
    <source>
        <dbReference type="EMBL" id="RPD90181.1"/>
    </source>
</evidence>
<accession>A0A3N4N280</accession>
<dbReference type="Proteomes" id="UP000272412">
    <property type="component" value="Unassembled WGS sequence"/>
</dbReference>
<keyword evidence="2" id="KW-1185">Reference proteome</keyword>
<gene>
    <name evidence="1" type="ORF">EGK74_02490</name>
</gene>
<dbReference type="EMBL" id="RPFL01000004">
    <property type="protein sequence ID" value="RPD90181.1"/>
    <property type="molecule type" value="Genomic_DNA"/>
</dbReference>
<proteinExistence type="predicted"/>
<protein>
    <submittedName>
        <fullName evidence="1">Conjugal transfer protein TraH</fullName>
    </submittedName>
</protein>
<dbReference type="AlphaFoldDB" id="A0A3N4N280"/>
<organism evidence="1 2">
    <name type="scientific">Neisseria weixii</name>
    <dbReference type="NCBI Taxonomy" id="1853276"/>
    <lineage>
        <taxon>Bacteria</taxon>
        <taxon>Pseudomonadati</taxon>
        <taxon>Pseudomonadota</taxon>
        <taxon>Betaproteobacteria</taxon>
        <taxon>Neisseriales</taxon>
        <taxon>Neisseriaceae</taxon>
        <taxon>Neisseria</taxon>
    </lineage>
</organism>
<reference evidence="1 2" key="1">
    <citation type="submission" date="2018-11" db="EMBL/GenBank/DDBJ databases">
        <title>Neisseria weixii sp. nov. isolated from the rectal contents of plateau pika (Ochotona cruzoniae).</title>
        <authorList>
            <person name="Zhang G."/>
        </authorList>
    </citation>
    <scope>NUCLEOTIDE SEQUENCE [LARGE SCALE GENOMIC DNA]</scope>
    <source>
        <strain evidence="1 2">10009</strain>
    </source>
</reference>